<dbReference type="GO" id="GO:0005546">
    <property type="term" value="F:phosphatidylinositol-4,5-bisphosphate binding"/>
    <property type="evidence" value="ECO:0007669"/>
    <property type="project" value="Ensembl"/>
</dbReference>
<comment type="cofactor">
    <cofactor evidence="1">
        <name>Ca(2+)</name>
        <dbReference type="ChEBI" id="CHEBI:29108"/>
    </cofactor>
</comment>
<evidence type="ECO:0000256" key="13">
    <source>
        <dbReference type="ARBA" id="ARBA00023279"/>
    </source>
</evidence>
<dbReference type="Pfam" id="PF00168">
    <property type="entry name" value="C2"/>
    <property type="match status" value="1"/>
</dbReference>
<dbReference type="Gene3D" id="3.20.20.190">
    <property type="entry name" value="Phosphatidylinositol (PI) phosphodiesterase"/>
    <property type="match status" value="1"/>
</dbReference>
<dbReference type="Ensembl" id="ENSSHBT00005003969.1">
    <property type="protein sequence ID" value="ENSSHBP00005003250.1"/>
    <property type="gene ID" value="ENSSHBG00005002916.1"/>
</dbReference>
<dbReference type="GO" id="GO:0004435">
    <property type="term" value="F:phosphatidylinositol-4,5-bisphosphate phospholipase C activity"/>
    <property type="evidence" value="ECO:0007669"/>
    <property type="project" value="UniProtKB-EC"/>
</dbReference>
<organism evidence="19 20">
    <name type="scientific">Strigops habroptila</name>
    <name type="common">Kakapo</name>
    <dbReference type="NCBI Taxonomy" id="2489341"/>
    <lineage>
        <taxon>Eukaryota</taxon>
        <taxon>Metazoa</taxon>
        <taxon>Chordata</taxon>
        <taxon>Craniata</taxon>
        <taxon>Vertebrata</taxon>
        <taxon>Euteleostomi</taxon>
        <taxon>Archelosauria</taxon>
        <taxon>Archosauria</taxon>
        <taxon>Dinosauria</taxon>
        <taxon>Saurischia</taxon>
        <taxon>Theropoda</taxon>
        <taxon>Coelurosauria</taxon>
        <taxon>Aves</taxon>
        <taxon>Neognathae</taxon>
        <taxon>Neoaves</taxon>
        <taxon>Telluraves</taxon>
        <taxon>Australaves</taxon>
        <taxon>Psittaciformes</taxon>
        <taxon>Psittacidae</taxon>
        <taxon>Strigops</taxon>
    </lineage>
</organism>
<feature type="region of interest" description="Disordered" evidence="16">
    <location>
        <begin position="323"/>
        <end position="377"/>
    </location>
</feature>
<dbReference type="InterPro" id="IPR001711">
    <property type="entry name" value="PLipase_C_Pinositol-sp_Y"/>
</dbReference>
<gene>
    <name evidence="19" type="primary">PLCZ1</name>
</gene>
<dbReference type="OMA" id="DAWDNDE"/>
<dbReference type="FunFam" id="3.20.20.190:FF:000039">
    <property type="entry name" value="Phosphoinositide phospholipase C"/>
    <property type="match status" value="1"/>
</dbReference>
<evidence type="ECO:0000259" key="18">
    <source>
        <dbReference type="PROSITE" id="PS50008"/>
    </source>
</evidence>
<dbReference type="PROSITE" id="PS50008">
    <property type="entry name" value="PIPLC_Y_DOMAIN"/>
    <property type="match status" value="1"/>
</dbReference>
<protein>
    <recommendedName>
        <fullName evidence="15">Phosphoinositide phospholipase C</fullName>
        <ecNumber evidence="15">3.1.4.11</ecNumber>
    </recommendedName>
</protein>
<dbReference type="SUPFAM" id="SSF47473">
    <property type="entry name" value="EF-hand"/>
    <property type="match status" value="1"/>
</dbReference>
<dbReference type="GO" id="GO:0060470">
    <property type="term" value="P:positive regulation of cytosolic calcium ion concentration involved in egg activation"/>
    <property type="evidence" value="ECO:0007669"/>
    <property type="project" value="Ensembl"/>
</dbReference>
<dbReference type="InterPro" id="IPR001192">
    <property type="entry name" value="PI-PLC_fam"/>
</dbReference>
<dbReference type="EC" id="3.1.4.11" evidence="15"/>
<dbReference type="InterPro" id="IPR011992">
    <property type="entry name" value="EF-hand-dom_pair"/>
</dbReference>
<feature type="compositionally biased region" description="Acidic residues" evidence="16">
    <location>
        <begin position="335"/>
        <end position="349"/>
    </location>
</feature>
<reference evidence="19" key="3">
    <citation type="submission" date="2025-09" db="UniProtKB">
        <authorList>
            <consortium name="Ensembl"/>
        </authorList>
    </citation>
    <scope>IDENTIFICATION</scope>
</reference>
<keyword evidence="5" id="KW-0217">Developmental protein</keyword>
<keyword evidence="10 15" id="KW-0443">Lipid metabolism</keyword>
<feature type="compositionally biased region" description="Basic and acidic residues" evidence="16">
    <location>
        <begin position="323"/>
        <end position="334"/>
    </location>
</feature>
<keyword evidence="12" id="KW-0539">Nucleus</keyword>
<dbReference type="FunCoup" id="A0A672TPE8">
    <property type="interactions" value="21"/>
</dbReference>
<evidence type="ECO:0000256" key="1">
    <source>
        <dbReference type="ARBA" id="ARBA00001913"/>
    </source>
</evidence>
<dbReference type="Gene3D" id="1.10.238.10">
    <property type="entry name" value="EF-hand"/>
    <property type="match status" value="1"/>
</dbReference>
<comment type="function">
    <text evidence="2">The production of the second messenger molecules diacylglycerol (DAG) and inositol 1,4,5-trisphosphate (IP3) is mediated by activated phosphatidylinositol-specific phospholipase C enzymes. In vitro, hydrolyzes PtdIns(4,5)P2 in a Ca(2+)-dependent manner. Triggers intracellular Ca(2+) oscillations in oocytes solely during M phase and is involved in inducing oocyte activation and initiating embryonic development up to the blastocyst stage. Is therefore a strong candidate for the egg-activating soluble sperm factor that is transferred from the sperm into the egg cytoplasm following gamete membrane fusion. May exert an inhibitory effect on phospholipase-C-coupled processes that depend on calcium ions and protein kinase C, including CFTR trafficking and function.</text>
</comment>
<dbReference type="Proteomes" id="UP000472266">
    <property type="component" value="Chromosome 4"/>
</dbReference>
<evidence type="ECO:0000256" key="11">
    <source>
        <dbReference type="ARBA" id="ARBA00023224"/>
    </source>
</evidence>
<comment type="subcellular location">
    <subcellularLocation>
        <location evidence="4">Cytoplasm</location>
        <location evidence="4">Perinuclear region</location>
    </subcellularLocation>
    <subcellularLocation>
        <location evidence="3">Nucleus</location>
    </subcellularLocation>
</comment>
<dbReference type="PANTHER" id="PTHR10336">
    <property type="entry name" value="PHOSPHOINOSITIDE-SPECIFIC PHOSPHOLIPASE C FAMILY PROTEIN"/>
    <property type="match status" value="1"/>
</dbReference>
<dbReference type="Gene3D" id="2.60.40.150">
    <property type="entry name" value="C2 domain"/>
    <property type="match status" value="1"/>
</dbReference>
<dbReference type="AlphaFoldDB" id="A0A672TPE8"/>
<dbReference type="PROSITE" id="PS50007">
    <property type="entry name" value="PIPLC_X_DOMAIN"/>
    <property type="match status" value="1"/>
</dbReference>
<dbReference type="Pfam" id="PF00388">
    <property type="entry name" value="PI-PLC-X"/>
    <property type="match status" value="1"/>
</dbReference>
<evidence type="ECO:0000256" key="14">
    <source>
        <dbReference type="ARBA" id="ARBA00023674"/>
    </source>
</evidence>
<reference evidence="19 20" key="1">
    <citation type="submission" date="2019-11" db="EMBL/GenBank/DDBJ databases">
        <title>Strigops habroptila (kakapo) genome, bStrHab1, primary haplotype, v2.</title>
        <authorList>
            <person name="Jarvis E.D."/>
            <person name="Howard J."/>
            <person name="Rhie A."/>
            <person name="Phillippy A."/>
            <person name="Korlach J."/>
            <person name="Digby A."/>
            <person name="Iorns D."/>
            <person name="Eason D."/>
            <person name="Robertson B."/>
            <person name="Raemaekers T."/>
            <person name="Howe K."/>
            <person name="Lewin H."/>
            <person name="Damas J."/>
            <person name="Hastie A."/>
            <person name="Tracey A."/>
            <person name="Chow W."/>
            <person name="Fedrigo O."/>
        </authorList>
    </citation>
    <scope>NUCLEOTIDE SEQUENCE [LARGE SCALE GENOMIC DNA]</scope>
</reference>
<keyword evidence="13" id="KW-0278">Fertilization</keyword>
<evidence type="ECO:0000256" key="6">
    <source>
        <dbReference type="ARBA" id="ARBA00022490"/>
    </source>
</evidence>
<dbReference type="FunFam" id="1.10.238.10:FF:000005">
    <property type="entry name" value="Phosphoinositide phospholipase C"/>
    <property type="match status" value="1"/>
</dbReference>
<keyword evidence="8" id="KW-0106">Calcium</keyword>
<accession>A0A672TPE8</accession>
<evidence type="ECO:0000256" key="15">
    <source>
        <dbReference type="RuleBase" id="RU361133"/>
    </source>
</evidence>
<dbReference type="SUPFAM" id="SSF49562">
    <property type="entry name" value="C2 domain (Calcium/lipid-binding domain, CaLB)"/>
    <property type="match status" value="1"/>
</dbReference>
<evidence type="ECO:0000256" key="10">
    <source>
        <dbReference type="ARBA" id="ARBA00023098"/>
    </source>
</evidence>
<dbReference type="GO" id="GO:0010314">
    <property type="term" value="F:phosphatidylinositol-5-phosphate binding"/>
    <property type="evidence" value="ECO:0007669"/>
    <property type="project" value="Ensembl"/>
</dbReference>
<keyword evidence="20" id="KW-1185">Reference proteome</keyword>
<evidence type="ECO:0000256" key="12">
    <source>
        <dbReference type="ARBA" id="ARBA00023242"/>
    </source>
</evidence>
<dbReference type="SMART" id="SM00239">
    <property type="entry name" value="C2"/>
    <property type="match status" value="1"/>
</dbReference>
<dbReference type="InterPro" id="IPR000008">
    <property type="entry name" value="C2_dom"/>
</dbReference>
<dbReference type="GO" id="GO:0005730">
    <property type="term" value="C:nucleolus"/>
    <property type="evidence" value="ECO:0007669"/>
    <property type="project" value="Ensembl"/>
</dbReference>
<dbReference type="SMART" id="SM00148">
    <property type="entry name" value="PLCXc"/>
    <property type="match status" value="1"/>
</dbReference>
<dbReference type="Pfam" id="PF09279">
    <property type="entry name" value="EF-hand_like"/>
    <property type="match status" value="1"/>
</dbReference>
<keyword evidence="11" id="KW-0807">Transducer</keyword>
<evidence type="ECO:0000256" key="7">
    <source>
        <dbReference type="ARBA" id="ARBA00022801"/>
    </source>
</evidence>
<dbReference type="GO" id="GO:0006816">
    <property type="term" value="P:calcium ion transport"/>
    <property type="evidence" value="ECO:0007669"/>
    <property type="project" value="Ensembl"/>
</dbReference>
<feature type="domain" description="C2" evidence="17">
    <location>
        <begin position="503"/>
        <end position="629"/>
    </location>
</feature>
<evidence type="ECO:0000259" key="17">
    <source>
        <dbReference type="PROSITE" id="PS50004"/>
    </source>
</evidence>
<dbReference type="GeneTree" id="ENSGT00940000159950"/>
<evidence type="ECO:0000256" key="9">
    <source>
        <dbReference type="ARBA" id="ARBA00022963"/>
    </source>
</evidence>
<dbReference type="PROSITE" id="PS50004">
    <property type="entry name" value="C2"/>
    <property type="match status" value="1"/>
</dbReference>
<proteinExistence type="predicted"/>
<dbReference type="GO" id="GO:0032266">
    <property type="term" value="F:phosphatidylinositol-3-phosphate binding"/>
    <property type="evidence" value="ECO:0007669"/>
    <property type="project" value="Ensembl"/>
</dbReference>
<evidence type="ECO:0000313" key="20">
    <source>
        <dbReference type="Proteomes" id="UP000472266"/>
    </source>
</evidence>
<dbReference type="SMART" id="SM00149">
    <property type="entry name" value="PLCYc"/>
    <property type="match status" value="1"/>
</dbReference>
<dbReference type="Pfam" id="PF00387">
    <property type="entry name" value="PI-PLC-Y"/>
    <property type="match status" value="1"/>
</dbReference>
<dbReference type="InterPro" id="IPR015359">
    <property type="entry name" value="PLC_EF-hand-like"/>
</dbReference>
<dbReference type="InterPro" id="IPR035892">
    <property type="entry name" value="C2_domain_sf"/>
</dbReference>
<evidence type="ECO:0000256" key="4">
    <source>
        <dbReference type="ARBA" id="ARBA00004556"/>
    </source>
</evidence>
<evidence type="ECO:0000256" key="16">
    <source>
        <dbReference type="SAM" id="MobiDB-lite"/>
    </source>
</evidence>
<name>A0A672TPE8_STRHB</name>
<dbReference type="CDD" id="cd00275">
    <property type="entry name" value="C2_PLC_like"/>
    <property type="match status" value="1"/>
</dbReference>
<dbReference type="PANTHER" id="PTHR10336:SF29">
    <property type="entry name" value="1-PHOSPHATIDYLINOSITOL 4,5-BISPHOSPHATE PHOSPHODIESTERASE ZETA-1"/>
    <property type="match status" value="1"/>
</dbReference>
<evidence type="ECO:0000256" key="2">
    <source>
        <dbReference type="ARBA" id="ARBA00003992"/>
    </source>
</evidence>
<keyword evidence="6" id="KW-0963">Cytoplasm</keyword>
<dbReference type="InParanoid" id="A0A672TPE8"/>
<dbReference type="GO" id="GO:0045120">
    <property type="term" value="C:pronucleus"/>
    <property type="evidence" value="ECO:0007669"/>
    <property type="project" value="Ensembl"/>
</dbReference>
<feature type="domain" description="PI-PLC Y-box" evidence="18">
    <location>
        <begin position="387"/>
        <end position="503"/>
    </location>
</feature>
<dbReference type="InterPro" id="IPR000909">
    <property type="entry name" value="PLipase_C_PInositol-sp_X_dom"/>
</dbReference>
<comment type="catalytic activity">
    <reaction evidence="14">
        <text>a 1,2-diacyl-sn-glycero-3-phospho-(1D-myo-inositol-4,5-bisphosphate) + H2O = 1D-myo-inositol 1,4,5-trisphosphate + a 1,2-diacyl-sn-glycerol + H(+)</text>
        <dbReference type="Rhea" id="RHEA:33179"/>
        <dbReference type="ChEBI" id="CHEBI:15377"/>
        <dbReference type="ChEBI" id="CHEBI:15378"/>
        <dbReference type="ChEBI" id="CHEBI:17815"/>
        <dbReference type="ChEBI" id="CHEBI:58456"/>
        <dbReference type="ChEBI" id="CHEBI:203600"/>
        <dbReference type="EC" id="3.1.4.11"/>
    </reaction>
    <physiologicalReaction direction="left-to-right" evidence="14">
        <dbReference type="Rhea" id="RHEA:33180"/>
    </physiologicalReaction>
</comment>
<evidence type="ECO:0000256" key="5">
    <source>
        <dbReference type="ARBA" id="ARBA00022473"/>
    </source>
</evidence>
<sequence>MTWAESFLNPISHTWFLNIIQDDFMGGKINLENTIELLKKFQLPFDRAHVKHVFKKTVDKRKEHMINTEDFRAIYRTIVHRPEFLELFRAYSPNSKTVAHDQVVEFLKKEQYETENCETTALEIILKYEPIEEVRKRRQLSFEGFIRYMDSEECSVFKSHHRTVYQDMNYPLCDYFISSSHNTYLISDQLIGPSHLWGYTSALLKGCRCLEIDCWDGSNNEPIVHHGHTLTSKIPFRSVIQVIEKYAFEVSDYPVVLSLENHCSPQQQEVMADYLESILGEKLLTSTIGEARVTQLPSPEALKFKILIKNKKVGTLEESMLRRDLDSHGEKGEVSESENVSDDEDDSDDTAPLWPQHDSSKRKGEGTSSAPPRKKAKMKKVKIALALSDLVIYTKSEKFVSFEHSQNHQKCYENNSIGEVRARKFVKHSAREFVLHTSKFITRIYPKGTRATSSNYNPQEFWNVGCQMVALNFQTPGIQMELQNGKFLDNGGSGYILKPEFLRNQGATFTPHNVGRYSRSMSLSIKLISGHQLPPSSLSKTNKADPLVQIEIYGVPEDQTKKRSSVIKSNALSPRWDETFSFTIQVPELALIRFCVEDEISLVSNEFLGQYTLPVLSLNKGYRNVPLLAKDGTNLKPASLFVHIWYY</sequence>
<dbReference type="GO" id="GO:0061827">
    <property type="term" value="C:sperm head"/>
    <property type="evidence" value="ECO:0007669"/>
    <property type="project" value="Ensembl"/>
</dbReference>
<evidence type="ECO:0000256" key="3">
    <source>
        <dbReference type="ARBA" id="ARBA00004123"/>
    </source>
</evidence>
<evidence type="ECO:0000256" key="8">
    <source>
        <dbReference type="ARBA" id="ARBA00022837"/>
    </source>
</evidence>
<dbReference type="PRINTS" id="PR00390">
    <property type="entry name" value="PHPHLIPASEC"/>
</dbReference>
<evidence type="ECO:0000313" key="19">
    <source>
        <dbReference type="Ensembl" id="ENSSHBP00005003250.1"/>
    </source>
</evidence>
<dbReference type="GO" id="GO:0016042">
    <property type="term" value="P:lipid catabolic process"/>
    <property type="evidence" value="ECO:0007669"/>
    <property type="project" value="UniProtKB-KW"/>
</dbReference>
<dbReference type="InterPro" id="IPR017946">
    <property type="entry name" value="PLC-like_Pdiesterase_TIM-brl"/>
</dbReference>
<dbReference type="SUPFAM" id="SSF51695">
    <property type="entry name" value="PLC-like phosphodiesterases"/>
    <property type="match status" value="1"/>
</dbReference>
<reference evidence="19" key="2">
    <citation type="submission" date="2025-08" db="UniProtKB">
        <authorList>
            <consortium name="Ensembl"/>
        </authorList>
    </citation>
    <scope>IDENTIFICATION</scope>
</reference>
<keyword evidence="9 15" id="KW-0442">Lipid degradation</keyword>
<dbReference type="GO" id="GO:0005654">
    <property type="term" value="C:nucleoplasm"/>
    <property type="evidence" value="ECO:0007669"/>
    <property type="project" value="Ensembl"/>
</dbReference>
<dbReference type="GO" id="GO:0035556">
    <property type="term" value="P:intracellular signal transduction"/>
    <property type="evidence" value="ECO:0007669"/>
    <property type="project" value="InterPro"/>
</dbReference>
<keyword evidence="7 15" id="KW-0378">Hydrolase</keyword>
<dbReference type="GO" id="GO:0048471">
    <property type="term" value="C:perinuclear region of cytoplasm"/>
    <property type="evidence" value="ECO:0007669"/>
    <property type="project" value="UniProtKB-SubCell"/>
</dbReference>